<accession>A0A1I1HD66</accession>
<gene>
    <name evidence="3" type="ORF">SAMN05421842_101208</name>
</gene>
<evidence type="ECO:0000256" key="1">
    <source>
        <dbReference type="SAM" id="Phobius"/>
    </source>
</evidence>
<keyword evidence="4" id="KW-1185">Reference proteome</keyword>
<keyword evidence="3" id="KW-0808">Transferase</keyword>
<name>A0A1I1HD66_9CLOT</name>
<keyword evidence="1" id="KW-0812">Transmembrane</keyword>
<keyword evidence="3" id="KW-0012">Acyltransferase</keyword>
<dbReference type="Proteomes" id="UP000199263">
    <property type="component" value="Unassembled WGS sequence"/>
</dbReference>
<dbReference type="EMBL" id="FOMG01000001">
    <property type="protein sequence ID" value="SFC19928.1"/>
    <property type="molecule type" value="Genomic_DNA"/>
</dbReference>
<feature type="domain" description="Acyltransferase 3" evidence="2">
    <location>
        <begin position="4"/>
        <end position="350"/>
    </location>
</feature>
<feature type="transmembrane region" description="Helical" evidence="1">
    <location>
        <begin position="237"/>
        <end position="255"/>
    </location>
</feature>
<feature type="transmembrane region" description="Helical" evidence="1">
    <location>
        <begin position="142"/>
        <end position="162"/>
    </location>
</feature>
<evidence type="ECO:0000259" key="2">
    <source>
        <dbReference type="Pfam" id="PF01757"/>
    </source>
</evidence>
<protein>
    <submittedName>
        <fullName evidence="3">Acyltransferase family protein</fullName>
    </submittedName>
</protein>
<feature type="transmembrane region" description="Helical" evidence="1">
    <location>
        <begin position="307"/>
        <end position="325"/>
    </location>
</feature>
<dbReference type="STRING" id="119641.SAMN05421842_101208"/>
<feature type="transmembrane region" description="Helical" evidence="1">
    <location>
        <begin position="87"/>
        <end position="107"/>
    </location>
</feature>
<dbReference type="GO" id="GO:0016747">
    <property type="term" value="F:acyltransferase activity, transferring groups other than amino-acyl groups"/>
    <property type="evidence" value="ECO:0007669"/>
    <property type="project" value="InterPro"/>
</dbReference>
<dbReference type="InterPro" id="IPR002656">
    <property type="entry name" value="Acyl_transf_3_dom"/>
</dbReference>
<dbReference type="PANTHER" id="PTHR36927">
    <property type="entry name" value="BLR4337 PROTEIN"/>
    <property type="match status" value="1"/>
</dbReference>
<proteinExistence type="predicted"/>
<dbReference type="PANTHER" id="PTHR36927:SF3">
    <property type="entry name" value="GLUCANS BIOSYNTHESIS PROTEIN C"/>
    <property type="match status" value="1"/>
</dbReference>
<feature type="transmembrane region" description="Helical" evidence="1">
    <location>
        <begin position="267"/>
        <end position="287"/>
    </location>
</feature>
<dbReference type="AlphaFoldDB" id="A0A1I1HD66"/>
<sequence length="366" mass="43227">MRRNEIDWIRNICVLLLLFLFHTASIFTYYEPWYIISENKSWLATIIYILCVPWHMPILFFLAGASTKFSLDHRSKKIYIQERIKRLFVPFIFGMLILVPPQGYFGILQRGRNVESYFQQWKYFWSNVTNIPYDGSWGPAHLWFILYLVIISSFALVIIRSLKKEFMQKFLLRLKCKLCSRYSLIFMILILSIADATHLAIAEKNILTLLIVFLMGYIVYDDTDYLDYIDKHKRKSLFITFCLIVPYIKVILYYYNINDSSNLGLETILSVLRNAIMITTIVTIIGYGRKYLYKGGKVLKYFNKACFPVYILHQTVIVILGYFLLKLKLPIYLSILIIIVSSVIITFGIYEILRRIKPMRFLLGIK</sequence>
<reference evidence="3 4" key="1">
    <citation type="submission" date="2016-10" db="EMBL/GenBank/DDBJ databases">
        <authorList>
            <person name="de Groot N.N."/>
        </authorList>
    </citation>
    <scope>NUCLEOTIDE SEQUENCE [LARGE SCALE GENOMIC DNA]</scope>
    <source>
        <strain evidence="3 4">DSM 12992</strain>
    </source>
</reference>
<dbReference type="RefSeq" id="WP_175559913.1">
    <property type="nucleotide sequence ID" value="NZ_FOMG01000001.1"/>
</dbReference>
<keyword evidence="1" id="KW-1133">Transmembrane helix</keyword>
<feature type="transmembrane region" description="Helical" evidence="1">
    <location>
        <begin position="12"/>
        <end position="30"/>
    </location>
</feature>
<feature type="transmembrane region" description="Helical" evidence="1">
    <location>
        <begin position="182"/>
        <end position="201"/>
    </location>
</feature>
<feature type="transmembrane region" description="Helical" evidence="1">
    <location>
        <begin position="331"/>
        <end position="353"/>
    </location>
</feature>
<dbReference type="Pfam" id="PF01757">
    <property type="entry name" value="Acyl_transf_3"/>
    <property type="match status" value="1"/>
</dbReference>
<evidence type="ECO:0000313" key="3">
    <source>
        <dbReference type="EMBL" id="SFC19928.1"/>
    </source>
</evidence>
<feature type="transmembrane region" description="Helical" evidence="1">
    <location>
        <begin position="42"/>
        <end position="66"/>
    </location>
</feature>
<feature type="transmembrane region" description="Helical" evidence="1">
    <location>
        <begin position="207"/>
        <end position="225"/>
    </location>
</feature>
<organism evidence="3 4">
    <name type="scientific">Clostridium uliginosum</name>
    <dbReference type="NCBI Taxonomy" id="119641"/>
    <lineage>
        <taxon>Bacteria</taxon>
        <taxon>Bacillati</taxon>
        <taxon>Bacillota</taxon>
        <taxon>Clostridia</taxon>
        <taxon>Eubacteriales</taxon>
        <taxon>Clostridiaceae</taxon>
        <taxon>Clostridium</taxon>
    </lineage>
</organism>
<keyword evidence="1" id="KW-0472">Membrane</keyword>
<evidence type="ECO:0000313" key="4">
    <source>
        <dbReference type="Proteomes" id="UP000199263"/>
    </source>
</evidence>
<dbReference type="InterPro" id="IPR050623">
    <property type="entry name" value="Glucan_succinyl_AcylTrfase"/>
</dbReference>